<protein>
    <submittedName>
        <fullName evidence="1">Putative ArsR family transcriptional regulator</fullName>
    </submittedName>
</protein>
<accession>A0A3E0I6W5</accession>
<dbReference type="CDD" id="cd00090">
    <property type="entry name" value="HTH_ARSR"/>
    <property type="match status" value="1"/>
</dbReference>
<evidence type="ECO:0000313" key="2">
    <source>
        <dbReference type="Proteomes" id="UP000256269"/>
    </source>
</evidence>
<dbReference type="Gene3D" id="1.10.10.10">
    <property type="entry name" value="Winged helix-like DNA-binding domain superfamily/Winged helix DNA-binding domain"/>
    <property type="match status" value="1"/>
</dbReference>
<reference evidence="1 2" key="1">
    <citation type="submission" date="2018-08" db="EMBL/GenBank/DDBJ databases">
        <title>Genomic Encyclopedia of Archaeal and Bacterial Type Strains, Phase II (KMG-II): from individual species to whole genera.</title>
        <authorList>
            <person name="Goeker M."/>
        </authorList>
    </citation>
    <scope>NUCLEOTIDE SEQUENCE [LARGE SCALE GENOMIC DNA]</scope>
    <source>
        <strain evidence="1 2">DSM 45791</strain>
    </source>
</reference>
<keyword evidence="2" id="KW-1185">Reference proteome</keyword>
<comment type="caution">
    <text evidence="1">The sequence shown here is derived from an EMBL/GenBank/DDBJ whole genome shotgun (WGS) entry which is preliminary data.</text>
</comment>
<organism evidence="1 2">
    <name type="scientific">Kutzneria buriramensis</name>
    <dbReference type="NCBI Taxonomy" id="1045776"/>
    <lineage>
        <taxon>Bacteria</taxon>
        <taxon>Bacillati</taxon>
        <taxon>Actinomycetota</taxon>
        <taxon>Actinomycetes</taxon>
        <taxon>Pseudonocardiales</taxon>
        <taxon>Pseudonocardiaceae</taxon>
        <taxon>Kutzneria</taxon>
    </lineage>
</organism>
<dbReference type="SUPFAM" id="SSF46785">
    <property type="entry name" value="Winged helix' DNA-binding domain"/>
    <property type="match status" value="1"/>
</dbReference>
<dbReference type="Proteomes" id="UP000256269">
    <property type="component" value="Unassembled WGS sequence"/>
</dbReference>
<dbReference type="InterPro" id="IPR011991">
    <property type="entry name" value="ArsR-like_HTH"/>
</dbReference>
<gene>
    <name evidence="1" type="ORF">BCF44_102116</name>
</gene>
<dbReference type="InterPro" id="IPR036388">
    <property type="entry name" value="WH-like_DNA-bd_sf"/>
</dbReference>
<dbReference type="InterPro" id="IPR036390">
    <property type="entry name" value="WH_DNA-bd_sf"/>
</dbReference>
<name>A0A3E0I6W5_9PSEU</name>
<sequence>MVADTLIGDILGPVSTDRAISAVASLDDDLRRGMFDFIRAARHPVTRDEAAAAVGISRKLAAFHLDKLVHAGLLRAHYEGVGRVGRAPKVYEPTDVDVRVSIPARQYDLLADILVDAVLADDARGSAETIAAERGRAIGSAEREEERPGRLGVERALTMTCRVLAKHGFEPQRDTPTTVQLRDCPFHPIATRARGLVCGINRAYLAGVLDGLEARSVEAVLAPGSGGCCVLLRPRQEQG</sequence>
<proteinExistence type="predicted"/>
<dbReference type="EMBL" id="QUNO01000002">
    <property type="protein sequence ID" value="REH53895.1"/>
    <property type="molecule type" value="Genomic_DNA"/>
</dbReference>
<evidence type="ECO:0000313" key="1">
    <source>
        <dbReference type="EMBL" id="REH53895.1"/>
    </source>
</evidence>
<dbReference type="AlphaFoldDB" id="A0A3E0I6W5"/>